<dbReference type="InterPro" id="IPR036047">
    <property type="entry name" value="F-box-like_dom_sf"/>
</dbReference>
<dbReference type="Proteomes" id="UP000006038">
    <property type="component" value="Chromosome 12"/>
</dbReference>
<evidence type="ECO:0000256" key="1">
    <source>
        <dbReference type="SAM" id="MobiDB-lite"/>
    </source>
</evidence>
<dbReference type="CDD" id="cd22162">
    <property type="entry name" value="F-box_AtSKIP3-like"/>
    <property type="match status" value="1"/>
</dbReference>
<evidence type="ECO:0000313" key="3">
    <source>
        <dbReference type="EnsemblPlants" id="OB12G11940.1"/>
    </source>
</evidence>
<dbReference type="STRING" id="4533.J3NB36"/>
<gene>
    <name evidence="3" type="primary">LOC102713865</name>
</gene>
<organism evidence="3">
    <name type="scientific">Oryza brachyantha</name>
    <name type="common">malo sina</name>
    <dbReference type="NCBI Taxonomy" id="4533"/>
    <lineage>
        <taxon>Eukaryota</taxon>
        <taxon>Viridiplantae</taxon>
        <taxon>Streptophyta</taxon>
        <taxon>Embryophyta</taxon>
        <taxon>Tracheophyta</taxon>
        <taxon>Spermatophyta</taxon>
        <taxon>Magnoliopsida</taxon>
        <taxon>Liliopsida</taxon>
        <taxon>Poales</taxon>
        <taxon>Poaceae</taxon>
        <taxon>BOP clade</taxon>
        <taxon>Oryzoideae</taxon>
        <taxon>Oryzeae</taxon>
        <taxon>Oryzinae</taxon>
        <taxon>Oryza</taxon>
    </lineage>
</organism>
<keyword evidence="4" id="KW-1185">Reference proteome</keyword>
<protein>
    <recommendedName>
        <fullName evidence="2">F-box domain-containing protein</fullName>
    </recommendedName>
</protein>
<dbReference type="OrthoDB" id="1918565at2759"/>
<proteinExistence type="predicted"/>
<dbReference type="SUPFAM" id="SSF81383">
    <property type="entry name" value="F-box domain"/>
    <property type="match status" value="1"/>
</dbReference>
<dbReference type="AlphaFoldDB" id="J3NB36"/>
<dbReference type="InterPro" id="IPR025886">
    <property type="entry name" value="PP2-like"/>
</dbReference>
<accession>J3NB36</accession>
<feature type="domain" description="F-box" evidence="2">
    <location>
        <begin position="18"/>
        <end position="59"/>
    </location>
</feature>
<dbReference type="GeneID" id="102713865"/>
<dbReference type="Gramene" id="OB12G11940.1">
    <property type="protein sequence ID" value="OB12G11940.1"/>
    <property type="gene ID" value="OB12G11940"/>
</dbReference>
<dbReference type="HOGENOM" id="CLU_050973_0_1_1"/>
<dbReference type="InterPro" id="IPR001810">
    <property type="entry name" value="F-box_dom"/>
</dbReference>
<feature type="region of interest" description="Disordered" evidence="1">
    <location>
        <begin position="214"/>
        <end position="246"/>
    </location>
</feature>
<sequence>MKKSRKTEEAHGIGSLLLLDLPEACVSHAISLTTPGDACRCSAVSRAFQAAADLDAVWERFLPTDYSSILARADDPVDLSSTKKDLFRSLVQEHVLLDKGTKSFSLDKIRGGKCYMLSSRSLGIAWGWGNHPIHWRFLSLADSRFEQVAELLSVCWLHITGKIGSRELSPSTTYSAYLVFKLADDSYGLDSLTQEASITVGDNNVSKRIVSLYPRKQESQSSTSSTSTDEQHNAEEQGECRTRSYPRQRADGWLEVEMGQFYNDQGEDGEVTILFTEIVEQHWKKGLILEGIEIRPKHTP</sequence>
<name>J3NB36_ORYBR</name>
<evidence type="ECO:0000259" key="2">
    <source>
        <dbReference type="Pfam" id="PF00646"/>
    </source>
</evidence>
<dbReference type="eggNOG" id="ENOG502QRA4">
    <property type="taxonomic scope" value="Eukaryota"/>
</dbReference>
<dbReference type="PANTHER" id="PTHR32278:SF147">
    <property type="entry name" value="F-BOX DOMAIN CONTAINING PROTEIN, EXPRESSED"/>
    <property type="match status" value="1"/>
</dbReference>
<evidence type="ECO:0000313" key="4">
    <source>
        <dbReference type="Proteomes" id="UP000006038"/>
    </source>
</evidence>
<dbReference type="EnsemblPlants" id="OB12G11940.1">
    <property type="protein sequence ID" value="OB12G11940.1"/>
    <property type="gene ID" value="OB12G11940"/>
</dbReference>
<dbReference type="RefSeq" id="XP_006664305.1">
    <property type="nucleotide sequence ID" value="XM_006664242.2"/>
</dbReference>
<reference evidence="3" key="2">
    <citation type="submission" date="2013-04" db="UniProtKB">
        <authorList>
            <consortium name="EnsemblPlants"/>
        </authorList>
    </citation>
    <scope>IDENTIFICATION</scope>
</reference>
<feature type="compositionally biased region" description="Basic and acidic residues" evidence="1">
    <location>
        <begin position="229"/>
        <end position="246"/>
    </location>
</feature>
<dbReference type="Pfam" id="PF14299">
    <property type="entry name" value="PP2"/>
    <property type="match status" value="1"/>
</dbReference>
<dbReference type="OMA" id="EAEYCSS"/>
<dbReference type="KEGG" id="obr:102713865"/>
<dbReference type="PANTHER" id="PTHR32278">
    <property type="entry name" value="F-BOX DOMAIN-CONTAINING PROTEIN"/>
    <property type="match status" value="1"/>
</dbReference>
<reference evidence="3" key="1">
    <citation type="journal article" date="2013" name="Nat. Commun.">
        <title>Whole-genome sequencing of Oryza brachyantha reveals mechanisms underlying Oryza genome evolution.</title>
        <authorList>
            <person name="Chen J."/>
            <person name="Huang Q."/>
            <person name="Gao D."/>
            <person name="Wang J."/>
            <person name="Lang Y."/>
            <person name="Liu T."/>
            <person name="Li B."/>
            <person name="Bai Z."/>
            <person name="Luis Goicoechea J."/>
            <person name="Liang C."/>
            <person name="Chen C."/>
            <person name="Zhang W."/>
            <person name="Sun S."/>
            <person name="Liao Y."/>
            <person name="Zhang X."/>
            <person name="Yang L."/>
            <person name="Song C."/>
            <person name="Wang M."/>
            <person name="Shi J."/>
            <person name="Liu G."/>
            <person name="Liu J."/>
            <person name="Zhou H."/>
            <person name="Zhou W."/>
            <person name="Yu Q."/>
            <person name="An N."/>
            <person name="Chen Y."/>
            <person name="Cai Q."/>
            <person name="Wang B."/>
            <person name="Liu B."/>
            <person name="Min J."/>
            <person name="Huang Y."/>
            <person name="Wu H."/>
            <person name="Li Z."/>
            <person name="Zhang Y."/>
            <person name="Yin Y."/>
            <person name="Song W."/>
            <person name="Jiang J."/>
            <person name="Jackson S.A."/>
            <person name="Wing R.A."/>
            <person name="Wang J."/>
            <person name="Chen M."/>
        </authorList>
    </citation>
    <scope>NUCLEOTIDE SEQUENCE [LARGE SCALE GENOMIC DNA]</scope>
    <source>
        <strain evidence="3">cv. IRGC 101232</strain>
    </source>
</reference>
<feature type="compositionally biased region" description="Low complexity" evidence="1">
    <location>
        <begin position="219"/>
        <end position="228"/>
    </location>
</feature>
<dbReference type="Pfam" id="PF00646">
    <property type="entry name" value="F-box"/>
    <property type="match status" value="1"/>
</dbReference>